<feature type="transmembrane region" description="Helical" evidence="2">
    <location>
        <begin position="1660"/>
        <end position="1681"/>
    </location>
</feature>
<dbReference type="InterPro" id="IPR031390">
    <property type="entry name" value="OFCC1"/>
</dbReference>
<evidence type="ECO:0000313" key="4">
    <source>
        <dbReference type="Proteomes" id="UP001259832"/>
    </source>
</evidence>
<feature type="compositionally biased region" description="Polar residues" evidence="1">
    <location>
        <begin position="399"/>
        <end position="417"/>
    </location>
</feature>
<dbReference type="Proteomes" id="UP001259832">
    <property type="component" value="Unassembled WGS sequence"/>
</dbReference>
<evidence type="ECO:0000313" key="3">
    <source>
        <dbReference type="EMBL" id="KAK1929643.1"/>
    </source>
</evidence>
<accession>A0AAD9G0I3</accession>
<feature type="compositionally biased region" description="Low complexity" evidence="1">
    <location>
        <begin position="346"/>
        <end position="362"/>
    </location>
</feature>
<feature type="region of interest" description="Disordered" evidence="1">
    <location>
        <begin position="1458"/>
        <end position="1514"/>
    </location>
</feature>
<feature type="region of interest" description="Disordered" evidence="1">
    <location>
        <begin position="895"/>
        <end position="944"/>
    </location>
</feature>
<feature type="compositionally biased region" description="Acidic residues" evidence="1">
    <location>
        <begin position="91"/>
        <end position="103"/>
    </location>
</feature>
<feature type="transmembrane region" description="Helical" evidence="2">
    <location>
        <begin position="1749"/>
        <end position="1770"/>
    </location>
</feature>
<dbReference type="CDD" id="cd15489">
    <property type="entry name" value="PHD_SF"/>
    <property type="match status" value="1"/>
</dbReference>
<feature type="compositionally biased region" description="Polar residues" evidence="1">
    <location>
        <begin position="333"/>
        <end position="342"/>
    </location>
</feature>
<feature type="compositionally biased region" description="Basic and acidic residues" evidence="1">
    <location>
        <begin position="42"/>
        <end position="52"/>
    </location>
</feature>
<feature type="compositionally biased region" description="Basic and acidic residues" evidence="1">
    <location>
        <begin position="243"/>
        <end position="258"/>
    </location>
</feature>
<feature type="region of interest" description="Disordered" evidence="1">
    <location>
        <begin position="446"/>
        <end position="504"/>
    </location>
</feature>
<keyword evidence="2" id="KW-1133">Transmembrane helix</keyword>
<feature type="compositionally biased region" description="Basic and acidic residues" evidence="1">
    <location>
        <begin position="201"/>
        <end position="236"/>
    </location>
</feature>
<organism evidence="3 4">
    <name type="scientific">Phytophthora citrophthora</name>
    <dbReference type="NCBI Taxonomy" id="4793"/>
    <lineage>
        <taxon>Eukaryota</taxon>
        <taxon>Sar</taxon>
        <taxon>Stramenopiles</taxon>
        <taxon>Oomycota</taxon>
        <taxon>Peronosporomycetes</taxon>
        <taxon>Peronosporales</taxon>
        <taxon>Peronosporaceae</taxon>
        <taxon>Phytophthora</taxon>
    </lineage>
</organism>
<feature type="region of interest" description="Disordered" evidence="1">
    <location>
        <begin position="139"/>
        <end position="258"/>
    </location>
</feature>
<feature type="region of interest" description="Disordered" evidence="1">
    <location>
        <begin position="1555"/>
        <end position="1588"/>
    </location>
</feature>
<feature type="compositionally biased region" description="Basic and acidic residues" evidence="1">
    <location>
        <begin position="539"/>
        <end position="552"/>
    </location>
</feature>
<reference evidence="3" key="1">
    <citation type="submission" date="2023-08" db="EMBL/GenBank/DDBJ databases">
        <title>Reference Genome Resource for the Citrus Pathogen Phytophthora citrophthora.</title>
        <authorList>
            <person name="Moller H."/>
            <person name="Coetzee B."/>
            <person name="Rose L.J."/>
            <person name="Van Niekerk J.M."/>
        </authorList>
    </citation>
    <scope>NUCLEOTIDE SEQUENCE</scope>
    <source>
        <strain evidence="3">STE-U-9442</strain>
    </source>
</reference>
<dbReference type="InterPro" id="IPR013083">
    <property type="entry name" value="Znf_RING/FYVE/PHD"/>
</dbReference>
<gene>
    <name evidence="3" type="ORF">P3T76_014860</name>
</gene>
<feature type="region of interest" description="Disordered" evidence="1">
    <location>
        <begin position="529"/>
        <end position="557"/>
    </location>
</feature>
<feature type="compositionally biased region" description="Polar residues" evidence="1">
    <location>
        <begin position="300"/>
        <end position="321"/>
    </location>
</feature>
<keyword evidence="2" id="KW-0812">Transmembrane</keyword>
<evidence type="ECO:0000256" key="1">
    <source>
        <dbReference type="SAM" id="MobiDB-lite"/>
    </source>
</evidence>
<dbReference type="Gene3D" id="3.30.40.10">
    <property type="entry name" value="Zinc/RING finger domain, C3HC4 (zinc finger)"/>
    <property type="match status" value="1"/>
</dbReference>
<feature type="region of interest" description="Disordered" evidence="1">
    <location>
        <begin position="299"/>
        <end position="428"/>
    </location>
</feature>
<feature type="compositionally biased region" description="Basic and acidic residues" evidence="1">
    <location>
        <begin position="895"/>
        <end position="910"/>
    </location>
</feature>
<feature type="compositionally biased region" description="Low complexity" evidence="1">
    <location>
        <begin position="482"/>
        <end position="504"/>
    </location>
</feature>
<dbReference type="EMBL" id="JASMQC010000046">
    <property type="protein sequence ID" value="KAK1929643.1"/>
    <property type="molecule type" value="Genomic_DNA"/>
</dbReference>
<dbReference type="InterPro" id="IPR011011">
    <property type="entry name" value="Znf_FYVE_PHD"/>
</dbReference>
<feature type="compositionally biased region" description="Low complexity" evidence="1">
    <location>
        <begin position="916"/>
        <end position="930"/>
    </location>
</feature>
<feature type="compositionally biased region" description="Acidic residues" evidence="1">
    <location>
        <begin position="774"/>
        <end position="789"/>
    </location>
</feature>
<protein>
    <submittedName>
        <fullName evidence="3">Uncharacterized protein</fullName>
    </submittedName>
</protein>
<feature type="region of interest" description="Disordered" evidence="1">
    <location>
        <begin position="36"/>
        <end position="105"/>
    </location>
</feature>
<name>A0AAD9G0I3_9STRA</name>
<feature type="compositionally biased region" description="Basic and acidic residues" evidence="1">
    <location>
        <begin position="1477"/>
        <end position="1486"/>
    </location>
</feature>
<dbReference type="PANTHER" id="PTHR33862:SF3">
    <property type="entry name" value="OROFACIAL CLEFT 1 CANDIDATE GENE 1 PROTEIN"/>
    <property type="match status" value="1"/>
</dbReference>
<feature type="compositionally biased region" description="Low complexity" evidence="1">
    <location>
        <begin position="419"/>
        <end position="428"/>
    </location>
</feature>
<feature type="transmembrane region" description="Helical" evidence="2">
    <location>
        <begin position="1816"/>
        <end position="1843"/>
    </location>
</feature>
<proteinExistence type="predicted"/>
<keyword evidence="4" id="KW-1185">Reference proteome</keyword>
<evidence type="ECO:0000256" key="2">
    <source>
        <dbReference type="SAM" id="Phobius"/>
    </source>
</evidence>
<keyword evidence="2" id="KW-0472">Membrane</keyword>
<sequence length="1998" mass="221979">MARVPRGVTCRECGCLNFSSEHEVCDKCRSKTLNFRSTARRQVTDGAKREEASTTSSIGVKRSHKPSNKGNKAPNQPKPAPNKQPDVIDLISDDDDEENEDIEVQQVIKKSLETFRDQEQQSGIFQSRKFPTVTFMASDFPTVEESTQMRKTSGGGSRSQPTRGRNTEINGVAKPPTLVSQPVAATKEKVVQREGASAVEIVEKKVVMTPEKKKEKASKTTEDEEEDKKTQKEKEIVPSSSPAEKETKQSEKAVAEVEMEEKVDPFFQSRVFDAIEFKMSDFPVQTEGLAVARRSVPPVLSSNTAPSAAAGQSTVLPTVSKPNDGLGPAKTPTVVSATNPTKPANPATVTPTAQKTTTPATASSMGKAQSSLKTLTGSAVKATPQKSADSAPKPPVVMPTTNAPTTPLNSTVVTPSTKAPAVQSTPAAVPTTTQVTSVQVTSTTVASTAKARPTPPQSRLPYRTRISPGLPVIPKPATPASSTTKPRFTETTTTTPPASKPTVSVPVAATSAATKSPSVLATGQNQANGNANVLLPKKRVSEDVQRTGDAKRQAKPTPTIVKASVDGEGVQFVKVNRAIPPVEPPVLGYCTAEFLAFMRECGDEDGDEEEDPEEVNRSQLKLLDVVDLTNLSDSENSEAESPMPTPRGIPLQSLPATGQTAAVGASTATAPVGVSGTRTWYVPTLDSERKRTQPEKVMCELCEEKGPPNRLIHCPTCTKYYHKKCAKENGDENICWNCELGTMIDDSELDEEHARHNSEYLAYLKAIRRSSSPENEEDEGEVGDENEEQIDEGVEDGDVEMPNADAAEKDNSQAGRSWMEFVGDVTGDVDAGFQEVTNRITEELRDEEKRDLYTRGFVSREEFEKQMTEVEDYYINEEARLQQLERERAIEAKKAAEARKAQAEAEEKASSDQPGSSSTTATDASSISPSVAQGGGATASTSANPAVAATPAPAALPSAVPHPVVPTPAMLPPSADFSEAIARASILKAAIARSAQLPLVRMQEWLPKEVDEDMEQSTDSDYNSLWDDVDVPDSLRSPRDHDVHSIIDVLSSQLQNREIPQYLDEFEVVIPDAEVVVGSVPIEELQEREQQIEEAKLRQAELESALYRQREIHLAKQEALARERLLQEARRRHAELVLKDRQAAEAMQWRARRIGHVFQQAETHLKDTLKKQEARVEQLYGSLMPSRVPESRKRYRVEWARIPLTIRIRGRMLNAVKDKLPPGQYVMVATLYDRLGGHALHWTNWDPEVAPNTSSTRPNEPKMGRPNFTKPFHHRGRFYNTEVAVNQDMFVVCPPKIELRPGNALVFELFLLSQSTAAAYAGNTMPRRKRRGGQLLNQTMAMQTDHVVAWGAIPLTTPEFQVIQGKLKLPLLRGEMDHTMDKYQDIEKMYQADLSCWLCNFYFQVYHLPKPPTVLLHRTPRNRPGSEDPFDAEIDERKGLVRLMLPEVENNHQRYMRKMSTATPESSTIRKRSLPTRKGEFEEKHNAAVKPYSSASTPLDEDTFYPKKRKTQPPRILSPTRWRWKRWFAAFNPSKKTRIYSGDAIAMQKQNSSYKTIPIKSERREDEDEPMLNSQTSSPHLGLDGLQLDNSEDLDDDSTVKRHQELDVENYTYSVNASASMETARHQRFHAQRKMHYLRHELLVDLGFSNWHTLEIWRQIAMLLFSCWIRLYVHYMTQWLFLRGNRVPVYDFQPRWTTCTVKYTWQTVATHTEIGLLSLGVLGNTMMFGFLSCAAAIGQRYVGDLPAFGSNFVACAGIATVLDPFLVLLVDILSHHYGCSQLSECAISLTASGCSCVNGDWFKLYVRFQAQEGSGLVGIFIVLILYVALTCLSLVVLYVYLLYIHMNGRMLDIYRRIHGHEDAFFVPHDAEVSLQELQTVCAQATRWKGPRGTQRKVFVHEYALTDPLDALFRETNTHIAVYNVELDGTRELHRHFLKMPDGAVLELFGELGANTDGNWKSDAPQGAASLALLYNILQDVQREDNSTAMTSAGLFEGL</sequence>
<feature type="transmembrane region" description="Helical" evidence="2">
    <location>
        <begin position="1714"/>
        <end position="1737"/>
    </location>
</feature>
<feature type="region of interest" description="Disordered" evidence="1">
    <location>
        <begin position="769"/>
        <end position="789"/>
    </location>
</feature>
<feature type="compositionally biased region" description="Polar residues" evidence="1">
    <location>
        <begin position="158"/>
        <end position="169"/>
    </location>
</feature>
<comment type="caution">
    <text evidence="3">The sequence shown here is derived from an EMBL/GenBank/DDBJ whole genome shotgun (WGS) entry which is preliminary data.</text>
</comment>
<feature type="compositionally biased region" description="Polar residues" evidence="1">
    <location>
        <begin position="363"/>
        <end position="377"/>
    </location>
</feature>
<dbReference type="PANTHER" id="PTHR33862">
    <property type="entry name" value="OROFACIAL CLEFT 1 CANDIDATE GENE 1 PROTEIN"/>
    <property type="match status" value="1"/>
</dbReference>
<dbReference type="SUPFAM" id="SSF57903">
    <property type="entry name" value="FYVE/PHD zinc finger"/>
    <property type="match status" value="1"/>
</dbReference>